<comment type="caution">
    <text evidence="7">The sequence shown here is derived from an EMBL/GenBank/DDBJ whole genome shotgun (WGS) entry which is preliminary data.</text>
</comment>
<dbReference type="SUPFAM" id="SSF54928">
    <property type="entry name" value="RNA-binding domain, RBD"/>
    <property type="match status" value="1"/>
</dbReference>
<dbReference type="GO" id="GO:0003730">
    <property type="term" value="F:mRNA 3'-UTR binding"/>
    <property type="evidence" value="ECO:0007669"/>
    <property type="project" value="InterPro"/>
</dbReference>
<dbReference type="OrthoDB" id="10033548at2759"/>
<dbReference type="GO" id="GO:0000900">
    <property type="term" value="F:mRNA regulatory element binding translation repressor activity"/>
    <property type="evidence" value="ECO:0007669"/>
    <property type="project" value="TreeGrafter"/>
</dbReference>
<dbReference type="EMBL" id="NIVC01001025">
    <property type="protein sequence ID" value="PAA73180.1"/>
    <property type="molecule type" value="Genomic_DNA"/>
</dbReference>
<evidence type="ECO:0000256" key="1">
    <source>
        <dbReference type="ARBA" id="ARBA00022884"/>
    </source>
</evidence>
<dbReference type="GO" id="GO:0043005">
    <property type="term" value="C:neuron projection"/>
    <property type="evidence" value="ECO:0007669"/>
    <property type="project" value="TreeGrafter"/>
</dbReference>
<dbReference type="AlphaFoldDB" id="A0A267FHC0"/>
<dbReference type="PANTHER" id="PTHR12566">
    <property type="entry name" value="CYTOPLASMIC POLYADENYLATION ELEMENT BINDING PROTEIN CPEB"/>
    <property type="match status" value="1"/>
</dbReference>
<dbReference type="EMBL" id="NIVC01002611">
    <property type="protein sequence ID" value="PAA56513.1"/>
    <property type="molecule type" value="Genomic_DNA"/>
</dbReference>
<dbReference type="CDD" id="cd12723">
    <property type="entry name" value="RRM1_CPEB1"/>
    <property type="match status" value="1"/>
</dbReference>
<feature type="domain" description="RRM" evidence="4">
    <location>
        <begin position="442"/>
        <end position="526"/>
    </location>
</feature>
<name>A0A267FHC0_9PLAT</name>
<evidence type="ECO:0000313" key="8">
    <source>
        <dbReference type="Proteomes" id="UP000215902"/>
    </source>
</evidence>
<dbReference type="GO" id="GO:2000766">
    <property type="term" value="P:negative regulation of cytoplasmic translation"/>
    <property type="evidence" value="ECO:0007669"/>
    <property type="project" value="TreeGrafter"/>
</dbReference>
<accession>A0A267FHC0</accession>
<dbReference type="GO" id="GO:0005737">
    <property type="term" value="C:cytoplasm"/>
    <property type="evidence" value="ECO:0007669"/>
    <property type="project" value="TreeGrafter"/>
</dbReference>
<proteinExistence type="predicted"/>
<dbReference type="InterPro" id="IPR012677">
    <property type="entry name" value="Nucleotide-bd_a/b_plait_sf"/>
</dbReference>
<dbReference type="InterPro" id="IPR038446">
    <property type="entry name" value="CEBP_ZZ_sf"/>
</dbReference>
<feature type="compositionally biased region" description="Polar residues" evidence="3">
    <location>
        <begin position="135"/>
        <end position="144"/>
    </location>
</feature>
<dbReference type="Gene3D" id="4.10.640.40">
    <property type="entry name" value="Cytoplasmic polyadenylation element-binding protein, ZZ domain"/>
    <property type="match status" value="1"/>
</dbReference>
<dbReference type="EMBL" id="NIVC01005252">
    <property type="protein sequence ID" value="PAA45876.1"/>
    <property type="molecule type" value="Genomic_DNA"/>
</dbReference>
<feature type="compositionally biased region" description="Polar residues" evidence="3">
    <location>
        <begin position="113"/>
        <end position="128"/>
    </location>
</feature>
<organism evidence="7 8">
    <name type="scientific">Macrostomum lignano</name>
    <dbReference type="NCBI Taxonomy" id="282301"/>
    <lineage>
        <taxon>Eukaryota</taxon>
        <taxon>Metazoa</taxon>
        <taxon>Spiralia</taxon>
        <taxon>Lophotrochozoa</taxon>
        <taxon>Platyhelminthes</taxon>
        <taxon>Rhabditophora</taxon>
        <taxon>Macrostomorpha</taxon>
        <taxon>Macrostomida</taxon>
        <taxon>Macrostomidae</taxon>
        <taxon>Macrostomum</taxon>
    </lineage>
</organism>
<dbReference type="FunFam" id="3.30.70.330:FF:000054">
    <property type="entry name" value="Cytoplasmic polyadenylation element-binding protein 1"/>
    <property type="match status" value="1"/>
</dbReference>
<dbReference type="SMART" id="SM00360">
    <property type="entry name" value="RRM"/>
    <property type="match status" value="2"/>
</dbReference>
<keyword evidence="1 2" id="KW-0694">RNA-binding</keyword>
<feature type="region of interest" description="Disordered" evidence="3">
    <location>
        <begin position="111"/>
        <end position="211"/>
    </location>
</feature>
<dbReference type="GO" id="GO:0043022">
    <property type="term" value="F:ribosome binding"/>
    <property type="evidence" value="ECO:0007669"/>
    <property type="project" value="TreeGrafter"/>
</dbReference>
<dbReference type="InterPro" id="IPR034819">
    <property type="entry name" value="CPEB"/>
</dbReference>
<dbReference type="GO" id="GO:0045202">
    <property type="term" value="C:synapse"/>
    <property type="evidence" value="ECO:0007669"/>
    <property type="project" value="TreeGrafter"/>
</dbReference>
<dbReference type="GO" id="GO:0005634">
    <property type="term" value="C:nucleus"/>
    <property type="evidence" value="ECO:0007669"/>
    <property type="project" value="TreeGrafter"/>
</dbReference>
<evidence type="ECO:0000256" key="2">
    <source>
        <dbReference type="PROSITE-ProRule" id="PRU00176"/>
    </source>
</evidence>
<dbReference type="STRING" id="282301.A0A267FHC0"/>
<dbReference type="PROSITE" id="PS50102">
    <property type="entry name" value="RRM"/>
    <property type="match status" value="2"/>
</dbReference>
<sequence>MDQHKGKDNSGLNSLIHSMILDHTLGDSTADSGTLKFESSDMNNNSIWSMHHDHYASPNPLQSLFGIQSLGTGLTPTPTNENMNLAAANSPSVSSAMQTPKTNLEAAGFRAIRSSQHSGRKSGNTSMGSEPMDSSGISSGTDLSDSIFGGEGGQQQQQQKTAASQAESAQHQQQQAHQSPHQQQQQQSNNRQFNHQQQQQHQASSLTEAQKAQMQSQAALAQLLSNPAVSVAYGQQQQPPLVPPGAAAATGFNQDLIRAYWLEEMRRQQQETQLQLYSAELLKLFNTGSQYPYQWPGNNPAAAAAAAAAAASVIGSSAQLPGAPGAGGPPSAAAAAAAAAANQSLRAVTSSEQQMEGAAGSSLALAAAAAASGARGGGAGQPNYHEEVSSMAALYRNLMTNSDDEIEKAASFYRNSASTSDAHHHWSGKLPVRVYKNAIFSRKVFLGGVPWDVSDLDLQQAFLRFGTLQVLWPAREASNVQIRSSPRGYCYLIFDQELSVRNLLKQCTRDATNIGEYYFKISSSKMKAKEVQVIPWCINDSQFTKQGSHRLDAKRTVFIGALHGMITAEALATIMNDLFGNVAFAALDTDKYKYPIGSGRVAFTSQRSYMKAVQANFVEVRTAKFTKTIQIDPYLEDSMCNHCFVSPGIYFCRAFECFRYFCPSCWNLWHGNGSDQVYSHKPLRRTFKTNLPDKK</sequence>
<dbReference type="InterPro" id="IPR032296">
    <property type="entry name" value="CEBP_ZZ"/>
</dbReference>
<evidence type="ECO:0000313" key="6">
    <source>
        <dbReference type="EMBL" id="PAA56513.1"/>
    </source>
</evidence>
<protein>
    <recommendedName>
        <fullName evidence="4">RRM domain-containing protein</fullName>
    </recommendedName>
</protein>
<feature type="compositionally biased region" description="Low complexity" evidence="3">
    <location>
        <begin position="154"/>
        <end position="211"/>
    </location>
</feature>
<evidence type="ECO:0000313" key="7">
    <source>
        <dbReference type="EMBL" id="PAA73180.1"/>
    </source>
</evidence>
<dbReference type="Proteomes" id="UP000215902">
    <property type="component" value="Unassembled WGS sequence"/>
</dbReference>
<dbReference type="InterPro" id="IPR000504">
    <property type="entry name" value="RRM_dom"/>
</dbReference>
<feature type="domain" description="RRM" evidence="4">
    <location>
        <begin position="555"/>
        <end position="636"/>
    </location>
</feature>
<evidence type="ECO:0000256" key="3">
    <source>
        <dbReference type="SAM" id="MobiDB-lite"/>
    </source>
</evidence>
<dbReference type="Gene3D" id="3.30.70.330">
    <property type="match status" value="2"/>
</dbReference>
<dbReference type="InterPro" id="IPR035979">
    <property type="entry name" value="RBD_domain_sf"/>
</dbReference>
<dbReference type="CDD" id="cd12725">
    <property type="entry name" value="RRM2_CPEB1"/>
    <property type="match status" value="1"/>
</dbReference>
<keyword evidence="8" id="KW-1185">Reference proteome</keyword>
<dbReference type="GO" id="GO:0008135">
    <property type="term" value="F:translation factor activity, RNA binding"/>
    <property type="evidence" value="ECO:0007669"/>
    <property type="project" value="TreeGrafter"/>
</dbReference>
<dbReference type="CDD" id="cd19757">
    <property type="entry name" value="Bbox1"/>
    <property type="match status" value="1"/>
</dbReference>
<dbReference type="Pfam" id="PF16366">
    <property type="entry name" value="CEBP_ZZ"/>
    <property type="match status" value="1"/>
</dbReference>
<reference evidence="7 8" key="1">
    <citation type="submission" date="2017-06" db="EMBL/GenBank/DDBJ databases">
        <title>A platform for efficient transgenesis in Macrostomum lignano, a flatworm model organism for stem cell research.</title>
        <authorList>
            <person name="Berezikov E."/>
        </authorList>
    </citation>
    <scope>NUCLEOTIDE SEQUENCE [LARGE SCALE GENOMIC DNA]</scope>
    <source>
        <strain evidence="7">DV1</strain>
        <tissue evidence="7">Whole organism</tissue>
    </source>
</reference>
<dbReference type="PANTHER" id="PTHR12566:SF9">
    <property type="entry name" value="CYTOPLASMIC POLYADENYLATION ELEMENT-BINDING PROTEIN 1"/>
    <property type="match status" value="1"/>
</dbReference>
<evidence type="ECO:0000259" key="4">
    <source>
        <dbReference type="PROSITE" id="PS50102"/>
    </source>
</evidence>
<gene>
    <name evidence="7" type="ORF">BOX15_Mlig007523g1</name>
    <name evidence="6" type="ORF">BOX15_Mlig007523g2</name>
    <name evidence="5" type="ORF">BOX15_Mlig007523g5</name>
</gene>
<dbReference type="Pfam" id="PF16367">
    <property type="entry name" value="RRM_7"/>
    <property type="match status" value="1"/>
</dbReference>
<dbReference type="InterPro" id="IPR034977">
    <property type="entry name" value="CPEB1_RRM1"/>
</dbReference>
<evidence type="ECO:0000313" key="5">
    <source>
        <dbReference type="EMBL" id="PAA45876.1"/>
    </source>
</evidence>